<dbReference type="KEGG" id="nps:KRR39_02710"/>
<evidence type="ECO:0000313" key="2">
    <source>
        <dbReference type="EMBL" id="QWZ08783.1"/>
    </source>
</evidence>
<dbReference type="InterPro" id="IPR007899">
    <property type="entry name" value="CHAD_dom"/>
</dbReference>
<dbReference type="AlphaFoldDB" id="A0A975Y0S2"/>
<organism evidence="2 3">
    <name type="scientific">Nocardioides panacis</name>
    <dbReference type="NCBI Taxonomy" id="2849501"/>
    <lineage>
        <taxon>Bacteria</taxon>
        <taxon>Bacillati</taxon>
        <taxon>Actinomycetota</taxon>
        <taxon>Actinomycetes</taxon>
        <taxon>Propionibacteriales</taxon>
        <taxon>Nocardioidaceae</taxon>
        <taxon>Nocardioides</taxon>
    </lineage>
</organism>
<evidence type="ECO:0000313" key="3">
    <source>
        <dbReference type="Proteomes" id="UP000683575"/>
    </source>
</evidence>
<sequence length="303" mass="33672">MPKSDSGRSRVSAAEVLAPVLAAQVTDLRAWEVGVRLAQPEATHGFRVAARRLRSMLAAFGPLMDQEAADELAEQLKRAAGAIGGARDSEIVQARVEALLGEEADDLDVAGTRERLSRRLEESYEASRQASIEHLDSPEYDAFVRHLEAFVDLPAWTDAARGRAEKVLRPLLRAEWSRFRKRTQRALTGTPGPEQDVRMHDARKSAKRARYVAESLVPLFGRRARRLGKAAERVQVVLGDHQDCVLTQRVLREVGEQAFRDGENPFLLGRLQAREAAAAADLRADFTRVAAAADRPSLRRWLD</sequence>
<dbReference type="SMART" id="SM00880">
    <property type="entry name" value="CHAD"/>
    <property type="match status" value="1"/>
</dbReference>
<gene>
    <name evidence="2" type="ORF">KRR39_02710</name>
</gene>
<name>A0A975Y0S2_9ACTN</name>
<accession>A0A975Y0S2</accession>
<dbReference type="Pfam" id="PF05235">
    <property type="entry name" value="CHAD"/>
    <property type="match status" value="1"/>
</dbReference>
<evidence type="ECO:0000259" key="1">
    <source>
        <dbReference type="PROSITE" id="PS51708"/>
    </source>
</evidence>
<dbReference type="RefSeq" id="WP_216940542.1">
    <property type="nucleotide sequence ID" value="NZ_CP077062.1"/>
</dbReference>
<keyword evidence="3" id="KW-1185">Reference proteome</keyword>
<dbReference type="PROSITE" id="PS51708">
    <property type="entry name" value="CHAD"/>
    <property type="match status" value="1"/>
</dbReference>
<reference evidence="2" key="1">
    <citation type="submission" date="2021-06" db="EMBL/GenBank/DDBJ databases">
        <title>Complete genome sequence of Nocardioides sp. G188.</title>
        <authorList>
            <person name="Im W.-T."/>
        </authorList>
    </citation>
    <scope>NUCLEOTIDE SEQUENCE</scope>
    <source>
        <strain evidence="2">G188</strain>
    </source>
</reference>
<dbReference type="EMBL" id="CP077062">
    <property type="protein sequence ID" value="QWZ08783.1"/>
    <property type="molecule type" value="Genomic_DNA"/>
</dbReference>
<dbReference type="PANTHER" id="PTHR39339">
    <property type="entry name" value="SLR1444 PROTEIN"/>
    <property type="match status" value="1"/>
</dbReference>
<dbReference type="Proteomes" id="UP000683575">
    <property type="component" value="Chromosome"/>
</dbReference>
<proteinExistence type="predicted"/>
<protein>
    <submittedName>
        <fullName evidence="2">CHAD domain-containing protein</fullName>
    </submittedName>
</protein>
<dbReference type="PANTHER" id="PTHR39339:SF1">
    <property type="entry name" value="CHAD DOMAIN-CONTAINING PROTEIN"/>
    <property type="match status" value="1"/>
</dbReference>
<feature type="domain" description="CHAD" evidence="1">
    <location>
        <begin position="10"/>
        <end position="295"/>
    </location>
</feature>